<dbReference type="SUPFAM" id="SSF53474">
    <property type="entry name" value="alpha/beta-Hydrolases"/>
    <property type="match status" value="1"/>
</dbReference>
<feature type="region of interest" description="Disordered" evidence="4">
    <location>
        <begin position="364"/>
        <end position="383"/>
    </location>
</feature>
<name>A0A7W9J566_9ACTN</name>
<protein>
    <recommendedName>
        <fullName evidence="7">Lipase</fullName>
    </recommendedName>
</protein>
<dbReference type="InterPro" id="IPR029058">
    <property type="entry name" value="AB_hydrolase_fold"/>
</dbReference>
<evidence type="ECO:0000256" key="2">
    <source>
        <dbReference type="ARBA" id="ARBA00022963"/>
    </source>
</evidence>
<evidence type="ECO:0008006" key="7">
    <source>
        <dbReference type="Google" id="ProtNLM"/>
    </source>
</evidence>
<keyword evidence="3" id="KW-0443">Lipid metabolism</keyword>
<keyword evidence="1" id="KW-0378">Hydrolase</keyword>
<evidence type="ECO:0000313" key="5">
    <source>
        <dbReference type="EMBL" id="MBB5835836.1"/>
    </source>
</evidence>
<reference evidence="5 6" key="1">
    <citation type="submission" date="2020-08" db="EMBL/GenBank/DDBJ databases">
        <title>Sequencing the genomes of 1000 actinobacteria strains.</title>
        <authorList>
            <person name="Klenk H.-P."/>
        </authorList>
    </citation>
    <scope>NUCLEOTIDE SEQUENCE [LARGE SCALE GENOMIC DNA]</scope>
    <source>
        <strain evidence="5 6">DSM 28967</strain>
    </source>
</reference>
<keyword evidence="6" id="KW-1185">Reference proteome</keyword>
<dbReference type="PANTHER" id="PTHR10272:SF0">
    <property type="entry name" value="PLATELET-ACTIVATING FACTOR ACETYLHYDROLASE"/>
    <property type="match status" value="1"/>
</dbReference>
<gene>
    <name evidence="5" type="ORF">HDA39_002570</name>
</gene>
<dbReference type="EMBL" id="JACHMY010000001">
    <property type="protein sequence ID" value="MBB5835836.1"/>
    <property type="molecule type" value="Genomic_DNA"/>
</dbReference>
<evidence type="ECO:0000256" key="3">
    <source>
        <dbReference type="ARBA" id="ARBA00023098"/>
    </source>
</evidence>
<sequence>MWRRRGIAAMAGLVLAGITILMLPSHGNTSGWKDTYSPALPAPGGPYAVGVRRTRLVENGRPDPWRPDTERQLMVDVHYPAASPSRPMEQYYVSAAMTELGSLAWAPGEEERLGLEPREVNWQFRTHSHEWAPPVPGSYPVIVCSAPPGRLRSSYAGIAEELAGHGFVVVTVDYPYDAPVVELFPTRRVESSADAQVAVSRTAADKARTDDLAHVVATLGDLDPELTPILDQQHVGLLGWVGTRTADVARLAHLPKVSAVASLGAGPMDVTGAGDTPLLVVKALTTAIEGRATGWSATVSLSEVTERGLTDDGATLTQVARAYPRTNTQIRRAIGSADPSTTQPAIRRYVAAFFDLHLRGIPTDAFSAPPPTGVSVDPPDNPS</sequence>
<organism evidence="5 6">
    <name type="scientific">Kribbella italica</name>
    <dbReference type="NCBI Taxonomy" id="1540520"/>
    <lineage>
        <taxon>Bacteria</taxon>
        <taxon>Bacillati</taxon>
        <taxon>Actinomycetota</taxon>
        <taxon>Actinomycetes</taxon>
        <taxon>Propionibacteriales</taxon>
        <taxon>Kribbellaceae</taxon>
        <taxon>Kribbella</taxon>
    </lineage>
</organism>
<dbReference type="GO" id="GO:0016042">
    <property type="term" value="P:lipid catabolic process"/>
    <property type="evidence" value="ECO:0007669"/>
    <property type="project" value="UniProtKB-KW"/>
</dbReference>
<evidence type="ECO:0000256" key="1">
    <source>
        <dbReference type="ARBA" id="ARBA00022801"/>
    </source>
</evidence>
<comment type="caution">
    <text evidence="5">The sequence shown here is derived from an EMBL/GenBank/DDBJ whole genome shotgun (WGS) entry which is preliminary data.</text>
</comment>
<proteinExistence type="predicted"/>
<accession>A0A7W9J566</accession>
<evidence type="ECO:0000313" key="6">
    <source>
        <dbReference type="Proteomes" id="UP000549971"/>
    </source>
</evidence>
<dbReference type="GO" id="GO:0003847">
    <property type="term" value="F:1-alkyl-2-acetylglycerophosphocholine esterase activity"/>
    <property type="evidence" value="ECO:0007669"/>
    <property type="project" value="TreeGrafter"/>
</dbReference>
<dbReference type="Proteomes" id="UP000549971">
    <property type="component" value="Unassembled WGS sequence"/>
</dbReference>
<evidence type="ECO:0000256" key="4">
    <source>
        <dbReference type="SAM" id="MobiDB-lite"/>
    </source>
</evidence>
<dbReference type="Gene3D" id="3.40.50.1820">
    <property type="entry name" value="alpha/beta hydrolase"/>
    <property type="match status" value="1"/>
</dbReference>
<keyword evidence="2" id="KW-0442">Lipid degradation</keyword>
<dbReference type="RefSeq" id="WP_184795433.1">
    <property type="nucleotide sequence ID" value="NZ_JACHMY010000001.1"/>
</dbReference>
<dbReference type="AlphaFoldDB" id="A0A7W9J566"/>
<dbReference type="PANTHER" id="PTHR10272">
    <property type="entry name" value="PLATELET-ACTIVATING FACTOR ACETYLHYDROLASE"/>
    <property type="match status" value="1"/>
</dbReference>